<keyword evidence="2 5" id="KW-0479">Metal-binding</keyword>
<evidence type="ECO:0000256" key="4">
    <source>
        <dbReference type="ARBA" id="ARBA00023002"/>
    </source>
</evidence>
<proteinExistence type="inferred from homology"/>
<evidence type="ECO:0000259" key="6">
    <source>
        <dbReference type="Pfam" id="PF00107"/>
    </source>
</evidence>
<dbReference type="SUPFAM" id="SSF50129">
    <property type="entry name" value="GroES-like"/>
    <property type="match status" value="1"/>
</dbReference>
<evidence type="ECO:0000259" key="7">
    <source>
        <dbReference type="Pfam" id="PF08240"/>
    </source>
</evidence>
<dbReference type="PROSITE" id="PS51318">
    <property type="entry name" value="TAT"/>
    <property type="match status" value="1"/>
</dbReference>
<dbReference type="Pfam" id="PF08240">
    <property type="entry name" value="ADH_N"/>
    <property type="match status" value="1"/>
</dbReference>
<dbReference type="Proteomes" id="UP001595719">
    <property type="component" value="Unassembled WGS sequence"/>
</dbReference>
<dbReference type="PROSITE" id="PS00065">
    <property type="entry name" value="D_2_HYDROXYACID_DH_1"/>
    <property type="match status" value="1"/>
</dbReference>
<evidence type="ECO:0000313" key="8">
    <source>
        <dbReference type="EMBL" id="MFC4389959.1"/>
    </source>
</evidence>
<dbReference type="Gene3D" id="3.90.180.10">
    <property type="entry name" value="Medium-chain alcohol dehydrogenases, catalytic domain"/>
    <property type="match status" value="1"/>
</dbReference>
<evidence type="ECO:0000256" key="2">
    <source>
        <dbReference type="ARBA" id="ARBA00022723"/>
    </source>
</evidence>
<dbReference type="PROSITE" id="PS00059">
    <property type="entry name" value="ADH_ZINC"/>
    <property type="match status" value="1"/>
</dbReference>
<feature type="domain" description="Alcohol dehydrogenase-like C-terminal" evidence="6">
    <location>
        <begin position="235"/>
        <end position="356"/>
    </location>
</feature>
<dbReference type="InterPro" id="IPR002328">
    <property type="entry name" value="ADH_Zn_CS"/>
</dbReference>
<feature type="domain" description="Alcohol dehydrogenase-like N-terminal" evidence="7">
    <location>
        <begin position="75"/>
        <end position="196"/>
    </location>
</feature>
<protein>
    <submittedName>
        <fullName evidence="8">NAD(P)-dependent alcohol dehydrogenase</fullName>
        <ecNumber evidence="8">1.1.-.-</ecNumber>
    </submittedName>
</protein>
<evidence type="ECO:0000256" key="5">
    <source>
        <dbReference type="RuleBase" id="RU361277"/>
    </source>
</evidence>
<keyword evidence="3 5" id="KW-0862">Zinc</keyword>
<evidence type="ECO:0000256" key="1">
    <source>
        <dbReference type="ARBA" id="ARBA00001947"/>
    </source>
</evidence>
<reference evidence="9" key="1">
    <citation type="journal article" date="2019" name="Int. J. Syst. Evol. Microbiol.">
        <title>The Global Catalogue of Microorganisms (GCM) 10K type strain sequencing project: providing services to taxonomists for standard genome sequencing and annotation.</title>
        <authorList>
            <consortium name="The Broad Institute Genomics Platform"/>
            <consortium name="The Broad Institute Genome Sequencing Center for Infectious Disease"/>
            <person name="Wu L."/>
            <person name="Ma J."/>
        </authorList>
    </citation>
    <scope>NUCLEOTIDE SEQUENCE [LARGE SCALE GENOMIC DNA]</scope>
    <source>
        <strain evidence="9">CGMCC 1.15345</strain>
    </source>
</reference>
<dbReference type="EMBL" id="JBHSCO010000001">
    <property type="protein sequence ID" value="MFC4389959.1"/>
    <property type="molecule type" value="Genomic_DNA"/>
</dbReference>
<evidence type="ECO:0000313" key="9">
    <source>
        <dbReference type="Proteomes" id="UP001595719"/>
    </source>
</evidence>
<dbReference type="InterPro" id="IPR013154">
    <property type="entry name" value="ADH-like_N"/>
</dbReference>
<dbReference type="SUPFAM" id="SSF51735">
    <property type="entry name" value="NAD(P)-binding Rossmann-fold domains"/>
    <property type="match status" value="1"/>
</dbReference>
<evidence type="ECO:0000256" key="3">
    <source>
        <dbReference type="ARBA" id="ARBA00022833"/>
    </source>
</evidence>
<name>A0ABV8W1X4_9FLAO</name>
<organism evidence="8 9">
    <name type="scientific">Flavobacterium quisquiliarum</name>
    <dbReference type="NCBI Taxonomy" id="1834436"/>
    <lineage>
        <taxon>Bacteria</taxon>
        <taxon>Pseudomonadati</taxon>
        <taxon>Bacteroidota</taxon>
        <taxon>Flavobacteriia</taxon>
        <taxon>Flavobacteriales</taxon>
        <taxon>Flavobacteriaceae</taxon>
        <taxon>Flavobacterium</taxon>
    </lineage>
</organism>
<comment type="similarity">
    <text evidence="5">Belongs to the zinc-containing alcohol dehydrogenase family.</text>
</comment>
<dbReference type="Pfam" id="PF00107">
    <property type="entry name" value="ADH_zinc_N"/>
    <property type="match status" value="1"/>
</dbReference>
<dbReference type="InterPro" id="IPR011032">
    <property type="entry name" value="GroES-like_sf"/>
</dbReference>
<dbReference type="EC" id="1.1.-.-" evidence="8"/>
<dbReference type="InterPro" id="IPR047109">
    <property type="entry name" value="CAD-like"/>
</dbReference>
<sequence length="398" mass="43410">MEKSRRKFLQQTALAGTGLALADVSSLLANESDNKNKETKNVTMNNKLIKSKGYAGIDKESPLKSWDFERRAIGDYDILIDIKFSGICHSDIHVIREHWGTQKYPQVPGHEIAGVVAAVGQKVTKFKVGDKAGVGCMVNSCMECTSCKNGEEHHCETTGMVGTYGASDPTSPSGITQGGYSNNIVVTEHFAIKIPQNIDLKYAAPLLCAGITTYSPMMKTGIKKGDKVGVIGIGGLGHLAVKIAVAKGADVYAFTTSSDKVNDIKSFGAKEVIIVNGKQDQLKPLFGKLDYMISTVPYAYEMSNYISCVKPNGFFTQVGQPINGELIINNFNMIFNRVNFNGSLIGGIPETQEVMDYCALNKIYPQIEIIKADEINGAWDKVVNKQARYRYVIDASTF</sequence>
<dbReference type="RefSeq" id="WP_179003734.1">
    <property type="nucleotide sequence ID" value="NZ_JBHSCO010000001.1"/>
</dbReference>
<dbReference type="InterPro" id="IPR013149">
    <property type="entry name" value="ADH-like_C"/>
</dbReference>
<keyword evidence="4 8" id="KW-0560">Oxidoreductase</keyword>
<gene>
    <name evidence="8" type="ORF">ACFOY0_03025</name>
</gene>
<comment type="caution">
    <text evidence="8">The sequence shown here is derived from an EMBL/GenBank/DDBJ whole genome shotgun (WGS) entry which is preliminary data.</text>
</comment>
<comment type="cofactor">
    <cofactor evidence="1 5">
        <name>Zn(2+)</name>
        <dbReference type="ChEBI" id="CHEBI:29105"/>
    </cofactor>
</comment>
<dbReference type="Gene3D" id="3.40.50.720">
    <property type="entry name" value="NAD(P)-binding Rossmann-like Domain"/>
    <property type="match status" value="1"/>
</dbReference>
<dbReference type="CDD" id="cd05283">
    <property type="entry name" value="CAD1"/>
    <property type="match status" value="1"/>
</dbReference>
<dbReference type="InterPro" id="IPR006311">
    <property type="entry name" value="TAT_signal"/>
</dbReference>
<dbReference type="PANTHER" id="PTHR42683">
    <property type="entry name" value="ALDEHYDE REDUCTASE"/>
    <property type="match status" value="1"/>
</dbReference>
<dbReference type="InterPro" id="IPR036291">
    <property type="entry name" value="NAD(P)-bd_dom_sf"/>
</dbReference>
<dbReference type="InterPro" id="IPR029752">
    <property type="entry name" value="D-isomer_DH_CS1"/>
</dbReference>
<keyword evidence="9" id="KW-1185">Reference proteome</keyword>
<dbReference type="GO" id="GO:0016491">
    <property type="term" value="F:oxidoreductase activity"/>
    <property type="evidence" value="ECO:0007669"/>
    <property type="project" value="UniProtKB-KW"/>
</dbReference>
<accession>A0ABV8W1X4</accession>